<keyword evidence="2" id="KW-0808">Transferase</keyword>
<dbReference type="InterPro" id="IPR016187">
    <property type="entry name" value="CTDL_fold"/>
</dbReference>
<dbReference type="PANTHER" id="PTHR23150:SF19">
    <property type="entry name" value="FORMYLGLYCINE-GENERATING ENZYME"/>
    <property type="match status" value="1"/>
</dbReference>
<dbReference type="Pfam" id="PF03781">
    <property type="entry name" value="FGE-sulfatase"/>
    <property type="match status" value="1"/>
</dbReference>
<dbReference type="RefSeq" id="WP_207391477.1">
    <property type="nucleotide sequence ID" value="NZ_CP036455.1"/>
</dbReference>
<accession>A0A4P6Q3Y9</accession>
<dbReference type="PANTHER" id="PTHR23150">
    <property type="entry name" value="SULFATASE MODIFYING FACTOR 1, 2"/>
    <property type="match status" value="1"/>
</dbReference>
<dbReference type="GO" id="GO:0004674">
    <property type="term" value="F:protein serine/threonine kinase activity"/>
    <property type="evidence" value="ECO:0007669"/>
    <property type="project" value="UniProtKB-EC"/>
</dbReference>
<proteinExistence type="predicted"/>
<dbReference type="InterPro" id="IPR042095">
    <property type="entry name" value="SUMF_sf"/>
</dbReference>
<dbReference type="KEGG" id="strr:EKD16_09175"/>
<name>A0A4P6Q3Y9_9ACTN</name>
<keyword evidence="3" id="KW-1185">Reference proteome</keyword>
<evidence type="ECO:0000259" key="1">
    <source>
        <dbReference type="Pfam" id="PF03781"/>
    </source>
</evidence>
<gene>
    <name evidence="2" type="primary">pkn1</name>
    <name evidence="2" type="ORF">EKD16_09175</name>
</gene>
<dbReference type="AlphaFoldDB" id="A0A4P6Q3Y9"/>
<dbReference type="InterPro" id="IPR051043">
    <property type="entry name" value="Sulfatase_Mod_Factor_Kinase"/>
</dbReference>
<dbReference type="Proteomes" id="UP000292235">
    <property type="component" value="Chromosome"/>
</dbReference>
<keyword evidence="2" id="KW-0418">Kinase</keyword>
<sequence>MVLLDGGEFLMGSEDARAYPDDGEGPVRTVGLSPFLIGATAVTNAEFAAFAEATGYRTDAQRFGWSFVFGGLLPDDFPPTRGVVGAPWWRQVEGADWRRPAGPQSGIDDLADHPAVHVSWNDAQAYCAWAGLRLPTEAEWEYAARGGLVGCAFPWGDELEPAGEHRMNVWQGEFPGRNTRADGWYGTCPADAFPANGFGLHNTTGNVWEWCADRFAPDPAAAGAGRRLGGDDGGTRRSARGGSYLCHESYCRRYRVSARQGIAPDSSMGNTGFRCARDV</sequence>
<dbReference type="SUPFAM" id="SSF56436">
    <property type="entry name" value="C-type lectin-like"/>
    <property type="match status" value="1"/>
</dbReference>
<dbReference type="EMBL" id="CP036455">
    <property type="protein sequence ID" value="QBI53629.1"/>
    <property type="molecule type" value="Genomic_DNA"/>
</dbReference>
<organism evidence="2 3">
    <name type="scientific">Streptomonospora litoralis</name>
    <dbReference type="NCBI Taxonomy" id="2498135"/>
    <lineage>
        <taxon>Bacteria</taxon>
        <taxon>Bacillati</taxon>
        <taxon>Actinomycetota</taxon>
        <taxon>Actinomycetes</taxon>
        <taxon>Streptosporangiales</taxon>
        <taxon>Nocardiopsidaceae</taxon>
        <taxon>Streptomonospora</taxon>
    </lineage>
</organism>
<dbReference type="GO" id="GO:0120147">
    <property type="term" value="F:formylglycine-generating oxidase activity"/>
    <property type="evidence" value="ECO:0007669"/>
    <property type="project" value="TreeGrafter"/>
</dbReference>
<dbReference type="Gene3D" id="3.90.1580.10">
    <property type="entry name" value="paralog of FGE (formylglycine-generating enzyme)"/>
    <property type="match status" value="1"/>
</dbReference>
<reference evidence="2 3" key="1">
    <citation type="submission" date="2019-02" db="EMBL/GenBank/DDBJ databases">
        <authorList>
            <person name="Khodamoradi S."/>
            <person name="Hahnke R.L."/>
            <person name="Kaempfer P."/>
            <person name="Schumann P."/>
            <person name="Rohde M."/>
            <person name="Steinert M."/>
            <person name="Luzhetskyy A."/>
            <person name="Wink J."/>
            <person name="Ruckert C."/>
        </authorList>
    </citation>
    <scope>NUCLEOTIDE SEQUENCE [LARGE SCALE GENOMIC DNA]</scope>
    <source>
        <strain evidence="2 3">M2</strain>
    </source>
</reference>
<evidence type="ECO:0000313" key="2">
    <source>
        <dbReference type="EMBL" id="QBI53629.1"/>
    </source>
</evidence>
<evidence type="ECO:0000313" key="3">
    <source>
        <dbReference type="Proteomes" id="UP000292235"/>
    </source>
</evidence>
<protein>
    <submittedName>
        <fullName evidence="2">Serine/threonine-protein kinase pkn1</fullName>
        <ecNumber evidence="2">2.7.11.1</ecNumber>
    </submittedName>
</protein>
<feature type="domain" description="Sulfatase-modifying factor enzyme-like" evidence="1">
    <location>
        <begin position="1"/>
        <end position="277"/>
    </location>
</feature>
<dbReference type="InterPro" id="IPR005532">
    <property type="entry name" value="SUMF_dom"/>
</dbReference>
<dbReference type="EC" id="2.7.11.1" evidence="2"/>